<name>A0A0R3PXG2_ANGCS</name>
<dbReference type="OMA" id="HHKERND"/>
<dbReference type="EMBL" id="UYYA01004586">
    <property type="protein sequence ID" value="VDM62559.1"/>
    <property type="molecule type" value="Genomic_DNA"/>
</dbReference>
<dbReference type="InterPro" id="IPR001436">
    <property type="entry name" value="Alpha-crystallin/sHSP_animal"/>
</dbReference>
<organism evidence="6">
    <name type="scientific">Angiostrongylus costaricensis</name>
    <name type="common">Nematode worm</name>
    <dbReference type="NCBI Taxonomy" id="334426"/>
    <lineage>
        <taxon>Eukaryota</taxon>
        <taxon>Metazoa</taxon>
        <taxon>Ecdysozoa</taxon>
        <taxon>Nematoda</taxon>
        <taxon>Chromadorea</taxon>
        <taxon>Rhabditida</taxon>
        <taxon>Rhabditina</taxon>
        <taxon>Rhabditomorpha</taxon>
        <taxon>Strongyloidea</taxon>
        <taxon>Metastrongylidae</taxon>
        <taxon>Angiostrongylus</taxon>
    </lineage>
</organism>
<evidence type="ECO:0000313" key="6">
    <source>
        <dbReference type="WBParaSite" id="ACOC_0001097301-mRNA-1"/>
    </source>
</evidence>
<protein>
    <submittedName>
        <fullName evidence="6">SHSP domain-containing protein</fullName>
    </submittedName>
</protein>
<evidence type="ECO:0000259" key="3">
    <source>
        <dbReference type="PROSITE" id="PS01031"/>
    </source>
</evidence>
<dbReference type="PROSITE" id="PS01031">
    <property type="entry name" value="SHSP"/>
    <property type="match status" value="1"/>
</dbReference>
<evidence type="ECO:0000256" key="2">
    <source>
        <dbReference type="RuleBase" id="RU003616"/>
    </source>
</evidence>
<dbReference type="GO" id="GO:0036498">
    <property type="term" value="P:IRE1-mediated unfolded protein response"/>
    <property type="evidence" value="ECO:0007669"/>
    <property type="project" value="TreeGrafter"/>
</dbReference>
<dbReference type="STRING" id="334426.A0A0R3PXG2"/>
<evidence type="ECO:0000313" key="4">
    <source>
        <dbReference type="EMBL" id="VDM62559.1"/>
    </source>
</evidence>
<reference evidence="4 5" key="2">
    <citation type="submission" date="2018-11" db="EMBL/GenBank/DDBJ databases">
        <authorList>
            <consortium name="Pathogen Informatics"/>
        </authorList>
    </citation>
    <scope>NUCLEOTIDE SEQUENCE [LARGE SCALE GENOMIC DNA]</scope>
    <source>
        <strain evidence="4 5">Costa Rica</strain>
    </source>
</reference>
<dbReference type="GO" id="GO:0005634">
    <property type="term" value="C:nucleus"/>
    <property type="evidence" value="ECO:0007669"/>
    <property type="project" value="TreeGrafter"/>
</dbReference>
<sequence>MELWLMPRAVNRLMRETLRDLDRFDRGMFPYWREADHSVLHVGNETQQMINDDKKFAVSLDVSQFRPEELKVHLEGRELTIEGNQEHKSEDCFMNRTFVRKWTLPEDVDVDALRTQLTDKGHLCVEAPKVDESGSKKRNIPIMAAPSSK</sequence>
<dbReference type="GO" id="GO:0009408">
    <property type="term" value="P:response to heat"/>
    <property type="evidence" value="ECO:0007669"/>
    <property type="project" value="TreeGrafter"/>
</dbReference>
<dbReference type="Gene3D" id="2.60.40.790">
    <property type="match status" value="1"/>
</dbReference>
<dbReference type="GO" id="GO:0042026">
    <property type="term" value="P:protein refolding"/>
    <property type="evidence" value="ECO:0007669"/>
    <property type="project" value="TreeGrafter"/>
</dbReference>
<dbReference type="GO" id="GO:0051082">
    <property type="term" value="F:unfolded protein binding"/>
    <property type="evidence" value="ECO:0007669"/>
    <property type="project" value="TreeGrafter"/>
</dbReference>
<comment type="similarity">
    <text evidence="1 2">Belongs to the small heat shock protein (HSP20) family.</text>
</comment>
<dbReference type="AlphaFoldDB" id="A0A0R3PXG2"/>
<gene>
    <name evidence="4" type="ORF">ACOC_LOCUS10974</name>
</gene>
<dbReference type="InterPro" id="IPR008978">
    <property type="entry name" value="HSP20-like_chaperone"/>
</dbReference>
<dbReference type="PANTHER" id="PTHR45640">
    <property type="entry name" value="HEAT SHOCK PROTEIN HSP-12.2-RELATED"/>
    <property type="match status" value="1"/>
</dbReference>
<dbReference type="OrthoDB" id="1431247at2759"/>
<reference evidence="6" key="1">
    <citation type="submission" date="2017-02" db="UniProtKB">
        <authorList>
            <consortium name="WormBaseParasite"/>
        </authorList>
    </citation>
    <scope>IDENTIFICATION</scope>
</reference>
<feature type="domain" description="SHSP" evidence="3">
    <location>
        <begin position="37"/>
        <end position="145"/>
    </location>
</feature>
<keyword evidence="5" id="KW-1185">Reference proteome</keyword>
<dbReference type="SUPFAM" id="SSF49764">
    <property type="entry name" value="HSP20-like chaperones"/>
    <property type="match status" value="1"/>
</dbReference>
<accession>A0A0R3PXG2</accession>
<dbReference type="GO" id="GO:0005737">
    <property type="term" value="C:cytoplasm"/>
    <property type="evidence" value="ECO:0007669"/>
    <property type="project" value="TreeGrafter"/>
</dbReference>
<dbReference type="InterPro" id="IPR002068">
    <property type="entry name" value="A-crystallin/Hsp20_dom"/>
</dbReference>
<dbReference type="PRINTS" id="PR00299">
    <property type="entry name" value="ACRYSTALLIN"/>
</dbReference>
<dbReference type="WBParaSite" id="ACOC_0001097301-mRNA-1">
    <property type="protein sequence ID" value="ACOC_0001097301-mRNA-1"/>
    <property type="gene ID" value="ACOC_0001097301"/>
</dbReference>
<dbReference type="PANTHER" id="PTHR45640:SF32">
    <property type="entry name" value="STRESS-INDUCED PROTEIN 1"/>
    <property type="match status" value="1"/>
</dbReference>
<dbReference type="Pfam" id="PF00011">
    <property type="entry name" value="HSP20"/>
    <property type="match status" value="1"/>
</dbReference>
<proteinExistence type="inferred from homology"/>
<evidence type="ECO:0000256" key="1">
    <source>
        <dbReference type="PROSITE-ProRule" id="PRU00285"/>
    </source>
</evidence>
<evidence type="ECO:0000313" key="5">
    <source>
        <dbReference type="Proteomes" id="UP000267027"/>
    </source>
</evidence>
<dbReference type="Proteomes" id="UP000267027">
    <property type="component" value="Unassembled WGS sequence"/>
</dbReference>
<dbReference type="CDD" id="cd06526">
    <property type="entry name" value="metazoan_ACD"/>
    <property type="match status" value="1"/>
</dbReference>